<name>A0A511NJ69_9FLAO</name>
<dbReference type="EMBL" id="BJXC01000019">
    <property type="protein sequence ID" value="GEM52737.1"/>
    <property type="molecule type" value="Genomic_DNA"/>
</dbReference>
<accession>A0A511NJ69</accession>
<dbReference type="GeneID" id="84651470"/>
<sequence>MQTQLSIIYKTGIALPLACITLTSCDPGTGGETPRYTYEVAIKNQSASPVSIYGYNTADPYGTKLEMAELKYSLLVGAASLSSISTVTIPKPLGDPAFGFMYPGFEDVVVDSIVLKFSDSRGYYSNLNGNTVWLSGKSTLWNVKENDIVQQDGVLIYPITQQDYENAHVLP</sequence>
<organism evidence="1 2">
    <name type="scientific">Empedobacter brevis NBRC 14943 = ATCC 43319</name>
    <dbReference type="NCBI Taxonomy" id="1218108"/>
    <lineage>
        <taxon>Bacteria</taxon>
        <taxon>Pseudomonadati</taxon>
        <taxon>Bacteroidota</taxon>
        <taxon>Flavobacteriia</taxon>
        <taxon>Flavobacteriales</taxon>
        <taxon>Weeksellaceae</taxon>
        <taxon>Empedobacter</taxon>
    </lineage>
</organism>
<dbReference type="RefSeq" id="WP_019976913.1">
    <property type="nucleotide sequence ID" value="NZ_BJXC01000019.1"/>
</dbReference>
<proteinExistence type="predicted"/>
<reference evidence="1 2" key="1">
    <citation type="submission" date="2019-07" db="EMBL/GenBank/DDBJ databases">
        <title>Whole genome shotgun sequence of Empedobacter brevis NBRC 14943.</title>
        <authorList>
            <person name="Hosoyama A."/>
            <person name="Uohara A."/>
            <person name="Ohji S."/>
            <person name="Ichikawa N."/>
        </authorList>
    </citation>
    <scope>NUCLEOTIDE SEQUENCE [LARGE SCALE GENOMIC DNA]</scope>
    <source>
        <strain evidence="1 2">NBRC 14943</strain>
    </source>
</reference>
<evidence type="ECO:0000313" key="1">
    <source>
        <dbReference type="EMBL" id="GEM52737.1"/>
    </source>
</evidence>
<evidence type="ECO:0000313" key="2">
    <source>
        <dbReference type="Proteomes" id="UP000321245"/>
    </source>
</evidence>
<dbReference type="Proteomes" id="UP000321245">
    <property type="component" value="Unassembled WGS sequence"/>
</dbReference>
<dbReference type="OrthoDB" id="1380403at2"/>
<comment type="caution">
    <text evidence="1">The sequence shown here is derived from an EMBL/GenBank/DDBJ whole genome shotgun (WGS) entry which is preliminary data.</text>
</comment>
<dbReference type="STRING" id="1218108.GCA_000382425_03447"/>
<gene>
    <name evidence="1" type="ORF">EB1_25270</name>
</gene>
<protein>
    <submittedName>
        <fullName evidence="1">Uncharacterized protein</fullName>
    </submittedName>
</protein>
<dbReference type="AlphaFoldDB" id="A0A511NJ69"/>
<keyword evidence="2" id="KW-1185">Reference proteome</keyword>